<feature type="non-terminal residue" evidence="2">
    <location>
        <position position="209"/>
    </location>
</feature>
<evidence type="ECO:0000313" key="2">
    <source>
        <dbReference type="EMBL" id="CAK7345396.1"/>
    </source>
</evidence>
<keyword evidence="3" id="KW-1185">Reference proteome</keyword>
<feature type="region of interest" description="Disordered" evidence="1">
    <location>
        <begin position="19"/>
        <end position="39"/>
    </location>
</feature>
<reference evidence="2 3" key="1">
    <citation type="submission" date="2024-01" db="EMBL/GenBank/DDBJ databases">
        <authorList>
            <person name="Waweru B."/>
        </authorList>
    </citation>
    <scope>NUCLEOTIDE SEQUENCE [LARGE SCALE GENOMIC DNA]</scope>
</reference>
<proteinExistence type="predicted"/>
<sequence length="209" mass="23219">MVGGWLVSSLTWHQNIYTKKGPTTEGRAGQQSDLRPGKNGVLLTPTHVPMVGPPVLSLWRALKLLKIFKSSCGKIQTGSKKVDVSSSDSASVIDPTREGRERVVVKKLMSECGIVVKNDVNKVTKLKLFSRKRRRSSDAASGRPYILGGEMRINTFIYEAMGPRYGISLTRDIGDYKVELKLDSLLVTMTITREQTLLNYFDFVAQGIK</sequence>
<dbReference type="Proteomes" id="UP001314170">
    <property type="component" value="Unassembled WGS sequence"/>
</dbReference>
<evidence type="ECO:0000313" key="3">
    <source>
        <dbReference type="Proteomes" id="UP001314170"/>
    </source>
</evidence>
<name>A0AAV1S396_9ROSI</name>
<accession>A0AAV1S396</accession>
<dbReference type="AlphaFoldDB" id="A0AAV1S396"/>
<evidence type="ECO:0000256" key="1">
    <source>
        <dbReference type="SAM" id="MobiDB-lite"/>
    </source>
</evidence>
<dbReference type="EMBL" id="CAWUPB010001168">
    <property type="protein sequence ID" value="CAK7345396.1"/>
    <property type="molecule type" value="Genomic_DNA"/>
</dbReference>
<comment type="caution">
    <text evidence="2">The sequence shown here is derived from an EMBL/GenBank/DDBJ whole genome shotgun (WGS) entry which is preliminary data.</text>
</comment>
<protein>
    <submittedName>
        <fullName evidence="2">Uncharacterized protein</fullName>
    </submittedName>
</protein>
<organism evidence="2 3">
    <name type="scientific">Dovyalis caffra</name>
    <dbReference type="NCBI Taxonomy" id="77055"/>
    <lineage>
        <taxon>Eukaryota</taxon>
        <taxon>Viridiplantae</taxon>
        <taxon>Streptophyta</taxon>
        <taxon>Embryophyta</taxon>
        <taxon>Tracheophyta</taxon>
        <taxon>Spermatophyta</taxon>
        <taxon>Magnoliopsida</taxon>
        <taxon>eudicotyledons</taxon>
        <taxon>Gunneridae</taxon>
        <taxon>Pentapetalae</taxon>
        <taxon>rosids</taxon>
        <taxon>fabids</taxon>
        <taxon>Malpighiales</taxon>
        <taxon>Salicaceae</taxon>
        <taxon>Flacourtieae</taxon>
        <taxon>Dovyalis</taxon>
    </lineage>
</organism>
<gene>
    <name evidence="2" type="ORF">DCAF_LOCUS18214</name>
</gene>